<feature type="transmembrane region" description="Helical" evidence="1">
    <location>
        <begin position="91"/>
        <end position="117"/>
    </location>
</feature>
<reference evidence="3" key="1">
    <citation type="submission" date="2017-08" db="EMBL/GenBank/DDBJ databases">
        <title>A dynamic microbial community with high functional redundancy inhabits the cold, oxic subseafloor aquifer.</title>
        <authorList>
            <person name="Tully B.J."/>
            <person name="Wheat C.G."/>
            <person name="Glazer B.T."/>
            <person name="Huber J.A."/>
        </authorList>
    </citation>
    <scope>NUCLEOTIDE SEQUENCE [LARGE SCALE GENOMIC DNA]</scope>
</reference>
<comment type="caution">
    <text evidence="2">The sequence shown here is derived from an EMBL/GenBank/DDBJ whole genome shotgun (WGS) entry which is preliminary data.</text>
</comment>
<dbReference type="Proteomes" id="UP000218767">
    <property type="component" value="Unassembled WGS sequence"/>
</dbReference>
<sequence length="131" mass="14877">MNQIMSSYEIADLIISVTGQMDSLFNYWMSASFAVLVSSYIGKEHFNYSITFSISVLYFLASVMFVARYYAMSTLIVYYTELAGTSLPAQFVTASPIIGITRMPTFLVGFITTEAYLWNSYIRNRRQGQNS</sequence>
<dbReference type="EMBL" id="NVUL01000108">
    <property type="protein sequence ID" value="PCI74072.1"/>
    <property type="molecule type" value="Genomic_DNA"/>
</dbReference>
<name>A0A2A4WUF8_9GAMM</name>
<evidence type="ECO:0000256" key="1">
    <source>
        <dbReference type="SAM" id="Phobius"/>
    </source>
</evidence>
<proteinExistence type="predicted"/>
<keyword evidence="1" id="KW-1133">Transmembrane helix</keyword>
<keyword evidence="1" id="KW-0812">Transmembrane</keyword>
<keyword evidence="1" id="KW-0472">Membrane</keyword>
<gene>
    <name evidence="2" type="ORF">COB20_15500</name>
</gene>
<evidence type="ECO:0000313" key="3">
    <source>
        <dbReference type="Proteomes" id="UP000218767"/>
    </source>
</evidence>
<feature type="transmembrane region" description="Helical" evidence="1">
    <location>
        <begin position="49"/>
        <end position="71"/>
    </location>
</feature>
<organism evidence="2 3">
    <name type="scientific">SAR86 cluster bacterium</name>
    <dbReference type="NCBI Taxonomy" id="2030880"/>
    <lineage>
        <taxon>Bacteria</taxon>
        <taxon>Pseudomonadati</taxon>
        <taxon>Pseudomonadota</taxon>
        <taxon>Gammaproteobacteria</taxon>
        <taxon>SAR86 cluster</taxon>
    </lineage>
</organism>
<dbReference type="AlphaFoldDB" id="A0A2A4WUF8"/>
<evidence type="ECO:0000313" key="2">
    <source>
        <dbReference type="EMBL" id="PCI74072.1"/>
    </source>
</evidence>
<protein>
    <submittedName>
        <fullName evidence="2">Uncharacterized protein</fullName>
    </submittedName>
</protein>
<accession>A0A2A4WUF8</accession>